<gene>
    <name evidence="4" type="ORF">CSW40_13050</name>
    <name evidence="3" type="ORF">CSW50_11940</name>
</gene>
<dbReference type="InterPro" id="IPR001753">
    <property type="entry name" value="Enoyl-CoA_hydra/iso"/>
</dbReference>
<name>A0A430QXC7_THESC</name>
<dbReference type="AlphaFoldDB" id="A0A430QXC7"/>
<dbReference type="GO" id="GO:0016829">
    <property type="term" value="F:lyase activity"/>
    <property type="evidence" value="ECO:0007669"/>
    <property type="project" value="UniProtKB-KW"/>
</dbReference>
<dbReference type="Proteomes" id="UP000288082">
    <property type="component" value="Unassembled WGS sequence"/>
</dbReference>
<dbReference type="Gene3D" id="3.90.226.10">
    <property type="entry name" value="2-enoyl-CoA Hydratase, Chain A, domain 1"/>
    <property type="match status" value="1"/>
</dbReference>
<evidence type="ECO:0000313" key="5">
    <source>
        <dbReference type="Proteomes" id="UP000286712"/>
    </source>
</evidence>
<evidence type="ECO:0000313" key="6">
    <source>
        <dbReference type="Proteomes" id="UP000288082"/>
    </source>
</evidence>
<dbReference type="CDD" id="cd06558">
    <property type="entry name" value="crotonase-like"/>
    <property type="match status" value="1"/>
</dbReference>
<dbReference type="Gene3D" id="1.10.12.10">
    <property type="entry name" value="Lyase 2-enoyl-coa Hydratase, Chain A, domain 2"/>
    <property type="match status" value="1"/>
</dbReference>
<organism evidence="3 6">
    <name type="scientific">Thermus scotoductus</name>
    <dbReference type="NCBI Taxonomy" id="37636"/>
    <lineage>
        <taxon>Bacteria</taxon>
        <taxon>Thermotogati</taxon>
        <taxon>Deinococcota</taxon>
        <taxon>Deinococci</taxon>
        <taxon>Thermales</taxon>
        <taxon>Thermaceae</taxon>
        <taxon>Thermus</taxon>
    </lineage>
</organism>
<dbReference type="InterPro" id="IPR014748">
    <property type="entry name" value="Enoyl-CoA_hydra_C"/>
</dbReference>
<dbReference type="PANTHER" id="PTHR11941">
    <property type="entry name" value="ENOYL-COA HYDRATASE-RELATED"/>
    <property type="match status" value="1"/>
</dbReference>
<dbReference type="PANTHER" id="PTHR11941:SF54">
    <property type="entry name" value="ENOYL-COA HYDRATASE, MITOCHONDRIAL"/>
    <property type="match status" value="1"/>
</dbReference>
<proteinExistence type="inferred from homology"/>
<evidence type="ECO:0008006" key="7">
    <source>
        <dbReference type="Google" id="ProtNLM"/>
    </source>
</evidence>
<keyword evidence="2" id="KW-0456">Lyase</keyword>
<comment type="caution">
    <text evidence="3">The sequence shown here is derived from an EMBL/GenBank/DDBJ whole genome shotgun (WGS) entry which is preliminary data.</text>
</comment>
<dbReference type="InterPro" id="IPR029045">
    <property type="entry name" value="ClpP/crotonase-like_dom_sf"/>
</dbReference>
<accession>A0A430QXC7</accession>
<evidence type="ECO:0000256" key="2">
    <source>
        <dbReference type="ARBA" id="ARBA00023239"/>
    </source>
</evidence>
<dbReference type="Pfam" id="PF00378">
    <property type="entry name" value="ECH_1"/>
    <property type="match status" value="1"/>
</dbReference>
<dbReference type="Proteomes" id="UP000286712">
    <property type="component" value="Unassembled WGS sequence"/>
</dbReference>
<dbReference type="EMBL" id="PELM01000455">
    <property type="protein sequence ID" value="RTG99775.1"/>
    <property type="molecule type" value="Genomic_DNA"/>
</dbReference>
<dbReference type="GO" id="GO:0006635">
    <property type="term" value="P:fatty acid beta-oxidation"/>
    <property type="evidence" value="ECO:0007669"/>
    <property type="project" value="TreeGrafter"/>
</dbReference>
<evidence type="ECO:0000256" key="1">
    <source>
        <dbReference type="ARBA" id="ARBA00005254"/>
    </source>
</evidence>
<reference evidence="5 6" key="1">
    <citation type="journal article" date="2019" name="Extremophiles">
        <title>Biogeography of thermophiles and predominance of Thermus scotoductus in domestic water heaters.</title>
        <authorList>
            <person name="Wilpiszeski R.L."/>
            <person name="Zhang Z."/>
            <person name="House C.H."/>
        </authorList>
    </citation>
    <scope>NUCLEOTIDE SEQUENCE [LARGE SCALE GENOMIC DNA]</scope>
    <source>
        <strain evidence="4 5">27_S27</strain>
        <strain evidence="3 6">38_S38</strain>
    </source>
</reference>
<dbReference type="SUPFAM" id="SSF52096">
    <property type="entry name" value="ClpP/crotonase"/>
    <property type="match status" value="1"/>
</dbReference>
<protein>
    <recommendedName>
        <fullName evidence="7">Enoyl-CoA hydratase</fullName>
    </recommendedName>
</protein>
<evidence type="ECO:0000313" key="3">
    <source>
        <dbReference type="EMBL" id="RTG99775.1"/>
    </source>
</evidence>
<dbReference type="EMBL" id="PELW01000395">
    <property type="protein sequence ID" value="RTH21464.1"/>
    <property type="molecule type" value="Genomic_DNA"/>
</dbReference>
<sequence>MWSAWEPSDPNSWGSPTFAWRVVALLSASVSGGIVAKVVASLEEGVLLLRLNRPEARNALDEEMVASLTSHLERAGVDPEVRGVILTGSGQAFCAGADLARFQEEADPRRFRWESRRLSHLVHLLEAVEKPVVVAVNGLATGVGLALVLAADLRVASQGARLLFREGRIGLLPSHGGVARLVRYVGLGRARDLLLGGKELGAEEALAFGLLTEVVPPESLLDAARGYLERAWERAPLSYGLVKRLLVLSTSVDLESALFLETLGQSGLVATEDHKEGLSALREKRKPVFRGR</sequence>
<comment type="similarity">
    <text evidence="1">Belongs to the enoyl-CoA hydratase/isomerase family.</text>
</comment>
<evidence type="ECO:0000313" key="4">
    <source>
        <dbReference type="EMBL" id="RTH21464.1"/>
    </source>
</evidence>